<name>A0A9W4E4A0_9ACTN</name>
<dbReference type="AlphaFoldDB" id="A0A9W4E4A0"/>
<proteinExistence type="predicted"/>
<accession>A0A9W4E4A0</accession>
<dbReference type="EMBL" id="CAJVAX010000004">
    <property type="protein sequence ID" value="CAG7618104.1"/>
    <property type="molecule type" value="Genomic_DNA"/>
</dbReference>
<protein>
    <submittedName>
        <fullName evidence="2">Uncharacterized protein</fullName>
    </submittedName>
</protein>
<keyword evidence="3" id="KW-1185">Reference proteome</keyword>
<gene>
    <name evidence="2" type="ORF">SBRY_120105</name>
</gene>
<comment type="caution">
    <text evidence="2">The sequence shown here is derived from an EMBL/GenBank/DDBJ whole genome shotgun (WGS) entry which is preliminary data.</text>
</comment>
<evidence type="ECO:0000313" key="2">
    <source>
        <dbReference type="EMBL" id="CAG7618104.1"/>
    </source>
</evidence>
<evidence type="ECO:0000313" key="3">
    <source>
        <dbReference type="Proteomes" id="UP001153328"/>
    </source>
</evidence>
<organism evidence="2 3">
    <name type="scientific">Actinacidiphila bryophytorum</name>
    <dbReference type="NCBI Taxonomy" id="1436133"/>
    <lineage>
        <taxon>Bacteria</taxon>
        <taxon>Bacillati</taxon>
        <taxon>Actinomycetota</taxon>
        <taxon>Actinomycetes</taxon>
        <taxon>Kitasatosporales</taxon>
        <taxon>Streptomycetaceae</taxon>
        <taxon>Actinacidiphila</taxon>
    </lineage>
</organism>
<feature type="region of interest" description="Disordered" evidence="1">
    <location>
        <begin position="70"/>
        <end position="96"/>
    </location>
</feature>
<sequence length="96" mass="10982">MPERELLRQLQQLQRAFGAAAHAGLRRQDRPHPRFPPRLQRVGRQLRLRPQRLGLPAHRVHRRLRLLVTRRPPPLPPCATPSDIPSTSGSSPCCEP</sequence>
<feature type="compositionally biased region" description="Polar residues" evidence="1">
    <location>
        <begin position="83"/>
        <end position="96"/>
    </location>
</feature>
<dbReference type="Proteomes" id="UP001153328">
    <property type="component" value="Unassembled WGS sequence"/>
</dbReference>
<evidence type="ECO:0000256" key="1">
    <source>
        <dbReference type="SAM" id="MobiDB-lite"/>
    </source>
</evidence>
<reference evidence="2" key="1">
    <citation type="submission" date="2021-06" db="EMBL/GenBank/DDBJ databases">
        <authorList>
            <person name="Arsene-Ploetze F."/>
        </authorList>
    </citation>
    <scope>NUCLEOTIDE SEQUENCE</scope>
    <source>
        <strain evidence="2">SBRY1</strain>
    </source>
</reference>